<reference evidence="1 2" key="1">
    <citation type="submission" date="2016-10" db="EMBL/GenBank/DDBJ databases">
        <authorList>
            <person name="de Groot N.N."/>
        </authorList>
    </citation>
    <scope>NUCLEOTIDE SEQUENCE [LARGE SCALE GENOMIC DNA]</scope>
    <source>
        <strain evidence="1 2">GAS522</strain>
    </source>
</reference>
<organism evidence="1 2">
    <name type="scientific">Bradyrhizobium lablabi</name>
    <dbReference type="NCBI Taxonomy" id="722472"/>
    <lineage>
        <taxon>Bacteria</taxon>
        <taxon>Pseudomonadati</taxon>
        <taxon>Pseudomonadota</taxon>
        <taxon>Alphaproteobacteria</taxon>
        <taxon>Hyphomicrobiales</taxon>
        <taxon>Nitrobacteraceae</taxon>
        <taxon>Bradyrhizobium</taxon>
    </lineage>
</organism>
<name>A0A1M6VCZ2_9BRAD</name>
<proteinExistence type="predicted"/>
<dbReference type="EMBL" id="FNTI01000001">
    <property type="protein sequence ID" value="SEC62600.1"/>
    <property type="molecule type" value="Genomic_DNA"/>
</dbReference>
<protein>
    <submittedName>
        <fullName evidence="1">Uncharacterized protein</fullName>
    </submittedName>
</protein>
<dbReference type="RefSeq" id="WP_154070777.1">
    <property type="nucleotide sequence ID" value="NZ_FNTI01000001.1"/>
</dbReference>
<accession>A0A1M6VCZ2</accession>
<gene>
    <name evidence="1" type="ORF">SAMN05444171_1885</name>
</gene>
<dbReference type="AlphaFoldDB" id="A0A1M6VCZ2"/>
<evidence type="ECO:0000313" key="1">
    <source>
        <dbReference type="EMBL" id="SEC62600.1"/>
    </source>
</evidence>
<sequence>MNAISQMKSRFLLPLLDWVDPIVRFLAPRPAHRAAVIAVTVAASGNPTGV</sequence>
<dbReference type="Proteomes" id="UP000183208">
    <property type="component" value="Unassembled WGS sequence"/>
</dbReference>
<evidence type="ECO:0000313" key="2">
    <source>
        <dbReference type="Proteomes" id="UP000183208"/>
    </source>
</evidence>